<evidence type="ECO:0000256" key="1">
    <source>
        <dbReference type="SAM" id="MobiDB-lite"/>
    </source>
</evidence>
<dbReference type="EMBL" id="JBBMFK010000010">
    <property type="protein sequence ID" value="MEQ2443344.1"/>
    <property type="molecule type" value="Genomic_DNA"/>
</dbReference>
<gene>
    <name evidence="2" type="ORF">WMO64_07660</name>
</gene>
<comment type="caution">
    <text evidence="2">The sequence shown here is derived from an EMBL/GenBank/DDBJ whole genome shotgun (WGS) entry which is preliminary data.</text>
</comment>
<organism evidence="2 3">
    <name type="scientific">Pseudoflavonifractor intestinihominis</name>
    <dbReference type="NCBI Taxonomy" id="3133171"/>
    <lineage>
        <taxon>Bacteria</taxon>
        <taxon>Bacillati</taxon>
        <taxon>Bacillota</taxon>
        <taxon>Clostridia</taxon>
        <taxon>Eubacteriales</taxon>
        <taxon>Oscillospiraceae</taxon>
        <taxon>Pseudoflavonifractor</taxon>
    </lineage>
</organism>
<protein>
    <submittedName>
        <fullName evidence="2">Uncharacterized protein</fullName>
    </submittedName>
</protein>
<reference evidence="2 3" key="1">
    <citation type="submission" date="2024-03" db="EMBL/GenBank/DDBJ databases">
        <title>Human intestinal bacterial collection.</title>
        <authorList>
            <person name="Pauvert C."/>
            <person name="Hitch T.C.A."/>
            <person name="Clavel T."/>
        </authorList>
    </citation>
    <scope>NUCLEOTIDE SEQUENCE [LARGE SCALE GENOMIC DNA]</scope>
    <source>
        <strain evidence="2 3">CLA-AP-H29</strain>
    </source>
</reference>
<proteinExistence type="predicted"/>
<dbReference type="RefSeq" id="WP_294517955.1">
    <property type="nucleotide sequence ID" value="NZ_JBBMFK010000010.1"/>
</dbReference>
<sequence length="71" mass="7850">MSQKNEAKTCAQCRHFRRHYVCQGGRRFVPLDRGHCAAPRLRDKDADTPACGRFSAASGRSEVKKGENGDG</sequence>
<dbReference type="Proteomes" id="UP001464378">
    <property type="component" value="Unassembled WGS sequence"/>
</dbReference>
<feature type="region of interest" description="Disordered" evidence="1">
    <location>
        <begin position="45"/>
        <end position="71"/>
    </location>
</feature>
<feature type="compositionally biased region" description="Basic and acidic residues" evidence="1">
    <location>
        <begin position="61"/>
        <end position="71"/>
    </location>
</feature>
<name>A0ABV1E7Q0_9FIRM</name>
<evidence type="ECO:0000313" key="2">
    <source>
        <dbReference type="EMBL" id="MEQ2443344.1"/>
    </source>
</evidence>
<keyword evidence="3" id="KW-1185">Reference proteome</keyword>
<evidence type="ECO:0000313" key="3">
    <source>
        <dbReference type="Proteomes" id="UP001464378"/>
    </source>
</evidence>
<accession>A0ABV1E7Q0</accession>